<feature type="transmembrane region" description="Helical" evidence="1">
    <location>
        <begin position="58"/>
        <end position="83"/>
    </location>
</feature>
<sequence length="468" mass="51999">MTNENKKSFFMKTLQNVYKDFSMKILSLSLFISFMLLDYFLLTRTTSWERFIQDNNPIYIWLTIGLSIINNLLIGIVITTLVYAFEKAKQKTHTELANSSMGIFLSLVSVGCAVCGGFLLPILGIAASLTAFPFQGLEIKVLSILLLLYSFNILSLRIHGIFQNKSFKRSALVGLVFVLFVYAIPRMPLPIGNVFGSIAEKNIENASGVSDEIYSQINPEKGYELNTIFGDLGPRMLAMGVIDVEKFQQLYAGRGEALTDEQLTILTKGTDKKVKITRENSNFLLNFFWAAGLGNKSRVLTEGEMVKYGDGGAGGFASTGGWTLAKSDPMDYYAKETLIPMTPEQEALVEKVSSNIYRPCCGNPTSFPDCNHGMALLSVLQLMASQGATEDEMYEAGKYISAYWFPANYYDLALYFKSKENTEFKDVDPKKLLSNEYSSSNGWAQKKRWLQDQGIVKQPPKGGGGCGV</sequence>
<accession>A0A1F7IY78</accession>
<proteinExistence type="predicted"/>
<evidence type="ECO:0000313" key="2">
    <source>
        <dbReference type="EMBL" id="OGK48313.1"/>
    </source>
</evidence>
<dbReference type="STRING" id="1802061.A3A93_01585"/>
<feature type="transmembrane region" description="Helical" evidence="1">
    <location>
        <begin position="103"/>
        <end position="127"/>
    </location>
</feature>
<feature type="transmembrane region" description="Helical" evidence="1">
    <location>
        <begin position="21"/>
        <end position="42"/>
    </location>
</feature>
<evidence type="ECO:0000256" key="1">
    <source>
        <dbReference type="SAM" id="Phobius"/>
    </source>
</evidence>
<comment type="caution">
    <text evidence="2">The sequence shown here is derived from an EMBL/GenBank/DDBJ whole genome shotgun (WGS) entry which is preliminary data.</text>
</comment>
<feature type="transmembrane region" description="Helical" evidence="1">
    <location>
        <begin position="170"/>
        <end position="189"/>
    </location>
</feature>
<keyword evidence="1" id="KW-0812">Transmembrane</keyword>
<gene>
    <name evidence="2" type="ORF">A3A93_01585</name>
</gene>
<organism evidence="2 3">
    <name type="scientific">Candidatus Roizmanbacteria bacterium RIFCSPLOWO2_01_FULL_38_12</name>
    <dbReference type="NCBI Taxonomy" id="1802061"/>
    <lineage>
        <taxon>Bacteria</taxon>
        <taxon>Candidatus Roizmaniibacteriota</taxon>
    </lineage>
</organism>
<keyword evidence="1" id="KW-1133">Transmembrane helix</keyword>
<dbReference type="Proteomes" id="UP000177141">
    <property type="component" value="Unassembled WGS sequence"/>
</dbReference>
<feature type="transmembrane region" description="Helical" evidence="1">
    <location>
        <begin position="139"/>
        <end position="158"/>
    </location>
</feature>
<evidence type="ECO:0000313" key="3">
    <source>
        <dbReference type="Proteomes" id="UP000177141"/>
    </source>
</evidence>
<protein>
    <submittedName>
        <fullName evidence="2">Uncharacterized protein</fullName>
    </submittedName>
</protein>
<name>A0A1F7IY78_9BACT</name>
<keyword evidence="1" id="KW-0472">Membrane</keyword>
<reference evidence="2 3" key="1">
    <citation type="journal article" date="2016" name="Nat. Commun.">
        <title>Thousands of microbial genomes shed light on interconnected biogeochemical processes in an aquifer system.</title>
        <authorList>
            <person name="Anantharaman K."/>
            <person name="Brown C.T."/>
            <person name="Hug L.A."/>
            <person name="Sharon I."/>
            <person name="Castelle C.J."/>
            <person name="Probst A.J."/>
            <person name="Thomas B.C."/>
            <person name="Singh A."/>
            <person name="Wilkins M.J."/>
            <person name="Karaoz U."/>
            <person name="Brodie E.L."/>
            <person name="Williams K.H."/>
            <person name="Hubbard S.S."/>
            <person name="Banfield J.F."/>
        </authorList>
    </citation>
    <scope>NUCLEOTIDE SEQUENCE [LARGE SCALE GENOMIC DNA]</scope>
</reference>
<dbReference type="EMBL" id="MGAL01000017">
    <property type="protein sequence ID" value="OGK48313.1"/>
    <property type="molecule type" value="Genomic_DNA"/>
</dbReference>
<dbReference type="AlphaFoldDB" id="A0A1F7IY78"/>